<sequence>MAPLQRHSTQPLFCLPRLYNTNEDPIPPRISPVACAVDVKALDLQLLSSSLKRLSVSGQGLPARPSQAEDEFEDIPARIKNDVLVACSTPSWSQLLGYRSDGLSLSHTPTGSHTRTPRRRSTAPAYGSVFPVESWSYRKVPSPLRVPGSAGEEIENSIGRTHCGDESCYVCGDDHDGSTPWNEQPILTGSLLALSDEDNVAHSYLSMWCAKGFYQDWE</sequence>
<evidence type="ECO:0000256" key="1">
    <source>
        <dbReference type="SAM" id="MobiDB-lite"/>
    </source>
</evidence>
<comment type="caution">
    <text evidence="2">The sequence shown here is derived from an EMBL/GenBank/DDBJ whole genome shotgun (WGS) entry which is preliminary data.</text>
</comment>
<proteinExistence type="predicted"/>
<name>A0ABR3F0Z5_9AGAR</name>
<gene>
    <name evidence="2" type="ORF">V5O48_013115</name>
</gene>
<dbReference type="EMBL" id="JBAHYK010001243">
    <property type="protein sequence ID" value="KAL0568862.1"/>
    <property type="molecule type" value="Genomic_DNA"/>
</dbReference>
<keyword evidence="3" id="KW-1185">Reference proteome</keyword>
<evidence type="ECO:0000313" key="3">
    <source>
        <dbReference type="Proteomes" id="UP001465976"/>
    </source>
</evidence>
<protein>
    <submittedName>
        <fullName evidence="2">Uncharacterized protein</fullName>
    </submittedName>
</protein>
<evidence type="ECO:0000313" key="2">
    <source>
        <dbReference type="EMBL" id="KAL0568862.1"/>
    </source>
</evidence>
<accession>A0ABR3F0Z5</accession>
<reference evidence="2 3" key="1">
    <citation type="submission" date="2024-02" db="EMBL/GenBank/DDBJ databases">
        <title>A draft genome for the cacao thread blight pathogen Marasmius crinis-equi.</title>
        <authorList>
            <person name="Cohen S.P."/>
            <person name="Baruah I.K."/>
            <person name="Amoako-Attah I."/>
            <person name="Bukari Y."/>
            <person name="Meinhardt L.W."/>
            <person name="Bailey B.A."/>
        </authorList>
    </citation>
    <scope>NUCLEOTIDE SEQUENCE [LARGE SCALE GENOMIC DNA]</scope>
    <source>
        <strain evidence="2 3">GH-76</strain>
    </source>
</reference>
<dbReference type="Proteomes" id="UP001465976">
    <property type="component" value="Unassembled WGS sequence"/>
</dbReference>
<organism evidence="2 3">
    <name type="scientific">Marasmius crinis-equi</name>
    <dbReference type="NCBI Taxonomy" id="585013"/>
    <lineage>
        <taxon>Eukaryota</taxon>
        <taxon>Fungi</taxon>
        <taxon>Dikarya</taxon>
        <taxon>Basidiomycota</taxon>
        <taxon>Agaricomycotina</taxon>
        <taxon>Agaricomycetes</taxon>
        <taxon>Agaricomycetidae</taxon>
        <taxon>Agaricales</taxon>
        <taxon>Marasmiineae</taxon>
        <taxon>Marasmiaceae</taxon>
        <taxon>Marasmius</taxon>
    </lineage>
</organism>
<feature type="region of interest" description="Disordered" evidence="1">
    <location>
        <begin position="103"/>
        <end position="123"/>
    </location>
</feature>